<dbReference type="EMBL" id="CM046113">
    <property type="protein sequence ID" value="KAI8421131.1"/>
    <property type="molecule type" value="Genomic_DNA"/>
</dbReference>
<accession>A0ACC0JAH6</accession>
<name>A0ACC0JAH6_CHOFU</name>
<evidence type="ECO:0000313" key="1">
    <source>
        <dbReference type="EMBL" id="KAI8421131.1"/>
    </source>
</evidence>
<sequence>MGGGNLLPSEAHILQTWGGNGILIFRGYKYSWRNSKKRGGAYWTCSSHQKKGCKANVSTEETDKAIIVTKYNCEHTHSPPVIPKYIKIENKEKE</sequence>
<evidence type="ECO:0000313" key="2">
    <source>
        <dbReference type="Proteomes" id="UP001064048"/>
    </source>
</evidence>
<gene>
    <name evidence="1" type="ORF">MSG28_008223</name>
</gene>
<proteinExistence type="predicted"/>
<organism evidence="1 2">
    <name type="scientific">Choristoneura fumiferana</name>
    <name type="common">Spruce budworm moth</name>
    <name type="synonym">Archips fumiferana</name>
    <dbReference type="NCBI Taxonomy" id="7141"/>
    <lineage>
        <taxon>Eukaryota</taxon>
        <taxon>Metazoa</taxon>
        <taxon>Ecdysozoa</taxon>
        <taxon>Arthropoda</taxon>
        <taxon>Hexapoda</taxon>
        <taxon>Insecta</taxon>
        <taxon>Pterygota</taxon>
        <taxon>Neoptera</taxon>
        <taxon>Endopterygota</taxon>
        <taxon>Lepidoptera</taxon>
        <taxon>Glossata</taxon>
        <taxon>Ditrysia</taxon>
        <taxon>Tortricoidea</taxon>
        <taxon>Tortricidae</taxon>
        <taxon>Tortricinae</taxon>
        <taxon>Choristoneura</taxon>
    </lineage>
</organism>
<keyword evidence="2" id="KW-1185">Reference proteome</keyword>
<protein>
    <submittedName>
        <fullName evidence="1">Uncharacterized protein</fullName>
    </submittedName>
</protein>
<comment type="caution">
    <text evidence="1">The sequence shown here is derived from an EMBL/GenBank/DDBJ whole genome shotgun (WGS) entry which is preliminary data.</text>
</comment>
<reference evidence="1 2" key="1">
    <citation type="journal article" date="2022" name="Genome Biol. Evol.">
        <title>The Spruce Budworm Genome: Reconstructing the Evolutionary History of Antifreeze Proteins.</title>
        <authorList>
            <person name="Beliveau C."/>
            <person name="Gagne P."/>
            <person name="Picq S."/>
            <person name="Vernygora O."/>
            <person name="Keeling C.I."/>
            <person name="Pinkney K."/>
            <person name="Doucet D."/>
            <person name="Wen F."/>
            <person name="Johnston J.S."/>
            <person name="Maaroufi H."/>
            <person name="Boyle B."/>
            <person name="Laroche J."/>
            <person name="Dewar K."/>
            <person name="Juretic N."/>
            <person name="Blackburn G."/>
            <person name="Nisole A."/>
            <person name="Brunet B."/>
            <person name="Brandao M."/>
            <person name="Lumley L."/>
            <person name="Duan J."/>
            <person name="Quan G."/>
            <person name="Lucarotti C.J."/>
            <person name="Roe A.D."/>
            <person name="Sperling F.A.H."/>
            <person name="Levesque R.C."/>
            <person name="Cusson M."/>
        </authorList>
    </citation>
    <scope>NUCLEOTIDE SEQUENCE [LARGE SCALE GENOMIC DNA]</scope>
    <source>
        <strain evidence="1">Glfc:IPQL:Cfum</strain>
    </source>
</reference>
<dbReference type="Proteomes" id="UP001064048">
    <property type="component" value="Chromosome 13"/>
</dbReference>